<keyword evidence="4" id="KW-1185">Reference proteome</keyword>
<comment type="caution">
    <text evidence="3">The sequence shown here is derived from an EMBL/GenBank/DDBJ whole genome shotgun (WGS) entry which is preliminary data.</text>
</comment>
<accession>A0AAV9WRW8</accession>
<gene>
    <name evidence="3" type="ORF">TWF694_006024</name>
</gene>
<evidence type="ECO:0000256" key="1">
    <source>
        <dbReference type="SAM" id="MobiDB-lite"/>
    </source>
</evidence>
<feature type="compositionally biased region" description="Basic and acidic residues" evidence="1">
    <location>
        <begin position="39"/>
        <end position="49"/>
    </location>
</feature>
<dbReference type="EMBL" id="JAVHJO010000019">
    <property type="protein sequence ID" value="KAK6523129.1"/>
    <property type="molecule type" value="Genomic_DNA"/>
</dbReference>
<dbReference type="Proteomes" id="UP001365542">
    <property type="component" value="Unassembled WGS sequence"/>
</dbReference>
<evidence type="ECO:0000256" key="2">
    <source>
        <dbReference type="SAM" id="SignalP"/>
    </source>
</evidence>
<proteinExistence type="predicted"/>
<dbReference type="AlphaFoldDB" id="A0AAV9WRW8"/>
<feature type="region of interest" description="Disordered" evidence="1">
    <location>
        <begin position="23"/>
        <end position="56"/>
    </location>
</feature>
<organism evidence="3 4">
    <name type="scientific">Orbilia ellipsospora</name>
    <dbReference type="NCBI Taxonomy" id="2528407"/>
    <lineage>
        <taxon>Eukaryota</taxon>
        <taxon>Fungi</taxon>
        <taxon>Dikarya</taxon>
        <taxon>Ascomycota</taxon>
        <taxon>Pezizomycotina</taxon>
        <taxon>Orbiliomycetes</taxon>
        <taxon>Orbiliales</taxon>
        <taxon>Orbiliaceae</taxon>
        <taxon>Orbilia</taxon>
    </lineage>
</organism>
<protein>
    <submittedName>
        <fullName evidence="3">Uncharacterized protein</fullName>
    </submittedName>
</protein>
<name>A0AAV9WRW8_9PEZI</name>
<feature type="signal peptide" evidence="2">
    <location>
        <begin position="1"/>
        <end position="18"/>
    </location>
</feature>
<feature type="chain" id="PRO_5043508234" evidence="2">
    <location>
        <begin position="19"/>
        <end position="233"/>
    </location>
</feature>
<reference evidence="3 4" key="1">
    <citation type="submission" date="2019-10" db="EMBL/GenBank/DDBJ databases">
        <authorList>
            <person name="Palmer J.M."/>
        </authorList>
    </citation>
    <scope>NUCLEOTIDE SEQUENCE [LARGE SCALE GENOMIC DNA]</scope>
    <source>
        <strain evidence="3 4">TWF694</strain>
    </source>
</reference>
<evidence type="ECO:0000313" key="4">
    <source>
        <dbReference type="Proteomes" id="UP001365542"/>
    </source>
</evidence>
<evidence type="ECO:0000313" key="3">
    <source>
        <dbReference type="EMBL" id="KAK6523129.1"/>
    </source>
</evidence>
<keyword evidence="2" id="KW-0732">Signal</keyword>
<sequence>MRFSILLQTFATIATVVAIPADASKPTDKPAPPAVTSKPDAHEAQHEHMTPTGPTTLIRLKDVYPAASGENGEMVIGTAWKVPNPPPAPTATSAPKRSVLEKRTPLLCEFTYQVSEDQMFSNVPYICNWLRDNNPVGYGDWSTVVRWQNWPQYGPDYQPWPRMTDINGQWVVSLWQLGAASYLPFDWNNCFNTFWNMIWGCTTWGGGSNPFGGGYDRTYIDNSDFLTGSIYFQ</sequence>